<dbReference type="GO" id="GO:0015293">
    <property type="term" value="F:symporter activity"/>
    <property type="evidence" value="ECO:0007669"/>
    <property type="project" value="TreeGrafter"/>
</dbReference>
<feature type="transmembrane region" description="Helical" evidence="12">
    <location>
        <begin position="177"/>
        <end position="197"/>
    </location>
</feature>
<evidence type="ECO:0000256" key="4">
    <source>
        <dbReference type="ARBA" id="ARBA00022475"/>
    </source>
</evidence>
<feature type="transmembrane region" description="Helical" evidence="12">
    <location>
        <begin position="134"/>
        <end position="156"/>
    </location>
</feature>
<evidence type="ECO:0000313" key="13">
    <source>
        <dbReference type="EMBL" id="QDT97151.1"/>
    </source>
</evidence>
<protein>
    <submittedName>
        <fullName evidence="13">Sodium/glucose cotransporter</fullName>
    </submittedName>
</protein>
<dbReference type="GO" id="GO:0006814">
    <property type="term" value="P:sodium ion transport"/>
    <property type="evidence" value="ECO:0007669"/>
    <property type="project" value="UniProtKB-KW"/>
</dbReference>
<keyword evidence="3" id="KW-0813">Transport</keyword>
<evidence type="ECO:0000256" key="9">
    <source>
        <dbReference type="ARBA" id="ARBA00023136"/>
    </source>
</evidence>
<feature type="transmembrane region" description="Helical" evidence="12">
    <location>
        <begin position="245"/>
        <end position="268"/>
    </location>
</feature>
<feature type="transmembrane region" description="Helical" evidence="12">
    <location>
        <begin position="288"/>
        <end position="309"/>
    </location>
</feature>
<feature type="transmembrane region" description="Helical" evidence="12">
    <location>
        <begin position="212"/>
        <end position="233"/>
    </location>
</feature>
<dbReference type="Proteomes" id="UP000318704">
    <property type="component" value="Chromosome"/>
</dbReference>
<dbReference type="PROSITE" id="PS50283">
    <property type="entry name" value="NA_SOLUT_SYMP_3"/>
    <property type="match status" value="1"/>
</dbReference>
<evidence type="ECO:0000256" key="12">
    <source>
        <dbReference type="SAM" id="Phobius"/>
    </source>
</evidence>
<dbReference type="PANTHER" id="PTHR42985">
    <property type="entry name" value="SODIUM-COUPLED MONOCARBOXYLATE TRANSPORTER"/>
    <property type="match status" value="1"/>
</dbReference>
<dbReference type="PANTHER" id="PTHR42985:SF40">
    <property type="entry name" value="LD47995P-RELATED"/>
    <property type="match status" value="1"/>
</dbReference>
<feature type="transmembrane region" description="Helical" evidence="12">
    <location>
        <begin position="103"/>
        <end position="122"/>
    </location>
</feature>
<dbReference type="InterPro" id="IPR038377">
    <property type="entry name" value="Na/Glc_symporter_sf"/>
</dbReference>
<sequence>MRFILCRKSILGVKWSLPLLAFKILFLISLFCSTSVLFAADGASTAPESAQVNSVKPPAGLETVDWTIIVIYATSTILLGWYFSRKQEDTSEYFIGSGQMNPILIGVSLFATLLSTITYLSLPGEVVGKGPIFLASYLGLPIVFYVVGYWLIPVYMQHRVTSAYELLETKLDLSIRLLGAAMFLLLRLVWMSLLIYLSAKALTTMLNLDASYIPWIVLVTGVVSITYTSLGGLRAVVITDLIQTILLFGGALLVIATISWKMGGFSWFPTQWDANWDTQPIFDFNPGTRVTFVGTIISVVIWYIATAGGDQVSVQRFMSTKDASAARRSLAIQLCISLIVGITLSLVGFSMLGYFQAFPSELPASIDLKQNADDIFPYVISYQLPIGVSGLVVAAMFAAAMSSVDSGVNSITAVVVTDFFDRFGIKFQTEKSHVLFARCLAFGIGGIVVFCSSFMGLIEGNITAVTGKTANLLTTPIFCLFVFALFIPFAKPLGVWVGAICGTTTAVLIAFSGFFFGFDEKTNLDPISFQWIAPSAVIVNLATGSLVSLLLPDQNKNSVD</sequence>
<dbReference type="Gene3D" id="1.20.1730.10">
    <property type="entry name" value="Sodium/glucose cotransporter"/>
    <property type="match status" value="1"/>
</dbReference>
<feature type="transmembrane region" description="Helical" evidence="12">
    <location>
        <begin position="63"/>
        <end position="83"/>
    </location>
</feature>
<evidence type="ECO:0000256" key="2">
    <source>
        <dbReference type="ARBA" id="ARBA00006434"/>
    </source>
</evidence>
<evidence type="ECO:0000256" key="7">
    <source>
        <dbReference type="ARBA" id="ARBA00023053"/>
    </source>
</evidence>
<evidence type="ECO:0000256" key="3">
    <source>
        <dbReference type="ARBA" id="ARBA00022448"/>
    </source>
</evidence>
<keyword evidence="10" id="KW-0739">Sodium transport</keyword>
<keyword evidence="7" id="KW-0915">Sodium</keyword>
<feature type="transmembrane region" description="Helical" evidence="12">
    <location>
        <begin position="470"/>
        <end position="489"/>
    </location>
</feature>
<accession>A0A517VVX6</accession>
<organism evidence="13 14">
    <name type="scientific">Gimesia aquarii</name>
    <dbReference type="NCBI Taxonomy" id="2527964"/>
    <lineage>
        <taxon>Bacteria</taxon>
        <taxon>Pseudomonadati</taxon>
        <taxon>Planctomycetota</taxon>
        <taxon>Planctomycetia</taxon>
        <taxon>Planctomycetales</taxon>
        <taxon>Planctomycetaceae</taxon>
        <taxon>Gimesia</taxon>
    </lineage>
</organism>
<proteinExistence type="inferred from homology"/>
<evidence type="ECO:0000256" key="6">
    <source>
        <dbReference type="ARBA" id="ARBA00022989"/>
    </source>
</evidence>
<dbReference type="GO" id="GO:0005886">
    <property type="term" value="C:plasma membrane"/>
    <property type="evidence" value="ECO:0007669"/>
    <property type="project" value="UniProtKB-SubCell"/>
</dbReference>
<gene>
    <name evidence="13" type="primary">sglT_3</name>
    <name evidence="13" type="ORF">V144x_26220</name>
</gene>
<dbReference type="InterPro" id="IPR001734">
    <property type="entry name" value="Na/solute_symporter"/>
</dbReference>
<evidence type="ECO:0000256" key="8">
    <source>
        <dbReference type="ARBA" id="ARBA00023065"/>
    </source>
</evidence>
<keyword evidence="9 12" id="KW-0472">Membrane</keyword>
<comment type="subcellular location">
    <subcellularLocation>
        <location evidence="1">Cell membrane</location>
        <topology evidence="1">Multi-pass membrane protein</topology>
    </subcellularLocation>
</comment>
<feature type="transmembrane region" description="Helical" evidence="12">
    <location>
        <begin position="529"/>
        <end position="551"/>
    </location>
</feature>
<evidence type="ECO:0000256" key="10">
    <source>
        <dbReference type="ARBA" id="ARBA00023201"/>
    </source>
</evidence>
<feature type="transmembrane region" description="Helical" evidence="12">
    <location>
        <begin position="496"/>
        <end position="517"/>
    </location>
</feature>
<dbReference type="InterPro" id="IPR051163">
    <property type="entry name" value="Sodium:Solute_Symporter_SSF"/>
</dbReference>
<reference evidence="13 14" key="1">
    <citation type="submission" date="2019-03" db="EMBL/GenBank/DDBJ databases">
        <title>Deep-cultivation of Planctomycetes and their phenomic and genomic characterization uncovers novel biology.</title>
        <authorList>
            <person name="Wiegand S."/>
            <person name="Jogler M."/>
            <person name="Boedeker C."/>
            <person name="Pinto D."/>
            <person name="Vollmers J."/>
            <person name="Rivas-Marin E."/>
            <person name="Kohn T."/>
            <person name="Peeters S.H."/>
            <person name="Heuer A."/>
            <person name="Rast P."/>
            <person name="Oberbeckmann S."/>
            <person name="Bunk B."/>
            <person name="Jeske O."/>
            <person name="Meyerdierks A."/>
            <person name="Storesund J.E."/>
            <person name="Kallscheuer N."/>
            <person name="Luecker S."/>
            <person name="Lage O.M."/>
            <person name="Pohl T."/>
            <person name="Merkel B.J."/>
            <person name="Hornburger P."/>
            <person name="Mueller R.-W."/>
            <person name="Bruemmer F."/>
            <person name="Labrenz M."/>
            <person name="Spormann A.M."/>
            <person name="Op den Camp H."/>
            <person name="Overmann J."/>
            <person name="Amann R."/>
            <person name="Jetten M.S.M."/>
            <person name="Mascher T."/>
            <person name="Medema M.H."/>
            <person name="Devos D.P."/>
            <person name="Kaster A.-K."/>
            <person name="Ovreas L."/>
            <person name="Rohde M."/>
            <person name="Galperin M.Y."/>
            <person name="Jogler C."/>
        </authorList>
    </citation>
    <scope>NUCLEOTIDE SEQUENCE [LARGE SCALE GENOMIC DNA]</scope>
    <source>
        <strain evidence="13 14">V144</strain>
    </source>
</reference>
<keyword evidence="8" id="KW-0406">Ion transport</keyword>
<dbReference type="Pfam" id="PF00474">
    <property type="entry name" value="SSF"/>
    <property type="match status" value="1"/>
</dbReference>
<feature type="transmembrane region" description="Helical" evidence="12">
    <location>
        <begin position="435"/>
        <end position="458"/>
    </location>
</feature>
<name>A0A517VVX6_9PLAN</name>
<keyword evidence="6 12" id="KW-1133">Transmembrane helix</keyword>
<dbReference type="EMBL" id="CP037920">
    <property type="protein sequence ID" value="QDT97151.1"/>
    <property type="molecule type" value="Genomic_DNA"/>
</dbReference>
<dbReference type="AlphaFoldDB" id="A0A517VVX6"/>
<comment type="similarity">
    <text evidence="2 11">Belongs to the sodium:solute symporter (SSF) (TC 2.A.21) family.</text>
</comment>
<evidence type="ECO:0000313" key="14">
    <source>
        <dbReference type="Proteomes" id="UP000318704"/>
    </source>
</evidence>
<evidence type="ECO:0000256" key="5">
    <source>
        <dbReference type="ARBA" id="ARBA00022692"/>
    </source>
</evidence>
<evidence type="ECO:0000256" key="11">
    <source>
        <dbReference type="RuleBase" id="RU362091"/>
    </source>
</evidence>
<feature type="transmembrane region" description="Helical" evidence="12">
    <location>
        <begin position="330"/>
        <end position="355"/>
    </location>
</feature>
<dbReference type="KEGG" id="gaw:V144x_26220"/>
<evidence type="ECO:0000256" key="1">
    <source>
        <dbReference type="ARBA" id="ARBA00004651"/>
    </source>
</evidence>
<keyword evidence="4" id="KW-1003">Cell membrane</keyword>
<keyword evidence="5 12" id="KW-0812">Transmembrane</keyword>
<feature type="transmembrane region" description="Helical" evidence="12">
    <location>
        <begin position="375"/>
        <end position="400"/>
    </location>
</feature>